<keyword evidence="1" id="KW-0378">Hydrolase</keyword>
<dbReference type="PRINTS" id="PR00830">
    <property type="entry name" value="ENDOLAPTASE"/>
</dbReference>
<dbReference type="Pfam" id="PF05362">
    <property type="entry name" value="Lon_C"/>
    <property type="match status" value="1"/>
</dbReference>
<evidence type="ECO:0000313" key="4">
    <source>
        <dbReference type="WBParaSite" id="scaffold17273_cov246.g18563"/>
    </source>
</evidence>
<accession>A0A915LUV6</accession>
<dbReference type="Proteomes" id="UP000887561">
    <property type="component" value="Unplaced"/>
</dbReference>
<dbReference type="PANTHER" id="PTHR43718">
    <property type="entry name" value="LON PROTEASE"/>
    <property type="match status" value="1"/>
</dbReference>
<proteinExistence type="inferred from homology"/>
<evidence type="ECO:0000313" key="3">
    <source>
        <dbReference type="Proteomes" id="UP000887561"/>
    </source>
</evidence>
<feature type="active site" evidence="1">
    <location>
        <position position="121"/>
    </location>
</feature>
<dbReference type="GO" id="GO:0006515">
    <property type="term" value="P:protein quality control for misfolded or incompletely synthesized proteins"/>
    <property type="evidence" value="ECO:0007669"/>
    <property type="project" value="TreeGrafter"/>
</dbReference>
<dbReference type="InterPro" id="IPR008269">
    <property type="entry name" value="Lon_proteolytic"/>
</dbReference>
<dbReference type="PANTHER" id="PTHR43718:SF2">
    <property type="entry name" value="LON PROTEASE HOMOLOG, MITOCHONDRIAL"/>
    <property type="match status" value="1"/>
</dbReference>
<dbReference type="PROSITE" id="PS51786">
    <property type="entry name" value="LON_PROTEOLYTIC"/>
    <property type="match status" value="1"/>
</dbReference>
<dbReference type="GO" id="GO:0004176">
    <property type="term" value="F:ATP-dependent peptidase activity"/>
    <property type="evidence" value="ECO:0007669"/>
    <property type="project" value="UniProtKB-UniRule"/>
</dbReference>
<feature type="active site" evidence="1">
    <location>
        <position position="164"/>
    </location>
</feature>
<keyword evidence="3" id="KW-1185">Reference proteome</keyword>
<dbReference type="InterPro" id="IPR020568">
    <property type="entry name" value="Ribosomal_Su5_D2-typ_SF"/>
</dbReference>
<dbReference type="GO" id="GO:0005524">
    <property type="term" value="F:ATP binding"/>
    <property type="evidence" value="ECO:0007669"/>
    <property type="project" value="InterPro"/>
</dbReference>
<comment type="similarity">
    <text evidence="1">Belongs to the peptidase S16 family.</text>
</comment>
<dbReference type="SUPFAM" id="SSF54211">
    <property type="entry name" value="Ribosomal protein S5 domain 2-like"/>
    <property type="match status" value="1"/>
</dbReference>
<keyword evidence="1" id="KW-0720">Serine protease</keyword>
<reference evidence="4" key="1">
    <citation type="submission" date="2022-11" db="UniProtKB">
        <authorList>
            <consortium name="WormBaseParasite"/>
        </authorList>
    </citation>
    <scope>IDENTIFICATION</scope>
</reference>
<protein>
    <submittedName>
        <fullName evidence="4">Lon proteolytic domain-containing protein</fullName>
    </submittedName>
</protein>
<name>A0A915LUV6_MELJA</name>
<feature type="domain" description="Lon proteolytic" evidence="2">
    <location>
        <begin position="35"/>
        <end position="215"/>
    </location>
</feature>
<organism evidence="3 4">
    <name type="scientific">Meloidogyne javanica</name>
    <name type="common">Root-knot nematode worm</name>
    <dbReference type="NCBI Taxonomy" id="6303"/>
    <lineage>
        <taxon>Eukaryota</taxon>
        <taxon>Metazoa</taxon>
        <taxon>Ecdysozoa</taxon>
        <taxon>Nematoda</taxon>
        <taxon>Chromadorea</taxon>
        <taxon>Rhabditida</taxon>
        <taxon>Tylenchina</taxon>
        <taxon>Tylenchomorpha</taxon>
        <taxon>Tylenchoidea</taxon>
        <taxon>Meloidogynidae</taxon>
        <taxon>Meloidogyninae</taxon>
        <taxon>Meloidogyne</taxon>
        <taxon>Meloidogyne incognita group</taxon>
    </lineage>
</organism>
<sequence length="230" mass="25558">MLSNIKNIKWKIAEAATQQETVNSLIGYEEKFFPSLPIGVFTILLETTDNLGRIIYVECANLKKGPKSVTTIGCAEDTKESCRIARAYTSKFMEQYIGLNVFDDQLIINMIPSGMPKSGGSGGVSVVTAMLSCLLAMPPENDYVMTGEITLTGKVIQVCGLEIKLKAAIRIQAKYIILPRAMESDWNQIKEEERGGITAYFVDYYIEIFKMLFPRVRLPDFNGASDLATN</sequence>
<evidence type="ECO:0000256" key="1">
    <source>
        <dbReference type="PROSITE-ProRule" id="PRU01122"/>
    </source>
</evidence>
<evidence type="ECO:0000259" key="2">
    <source>
        <dbReference type="PROSITE" id="PS51786"/>
    </source>
</evidence>
<dbReference type="WBParaSite" id="scaffold17273_cov246.g18563">
    <property type="protein sequence ID" value="scaffold17273_cov246.g18563"/>
    <property type="gene ID" value="scaffold17273_cov246.g18563"/>
</dbReference>
<dbReference type="AlphaFoldDB" id="A0A915LUV6"/>
<dbReference type="InterPro" id="IPR014721">
    <property type="entry name" value="Ribsml_uS5_D2-typ_fold_subgr"/>
</dbReference>
<dbReference type="Gene3D" id="3.30.230.10">
    <property type="match status" value="1"/>
</dbReference>
<dbReference type="InterPro" id="IPR027065">
    <property type="entry name" value="Lon_Prtase"/>
</dbReference>
<keyword evidence="1" id="KW-0645">Protease</keyword>
<dbReference type="GO" id="GO:0004252">
    <property type="term" value="F:serine-type endopeptidase activity"/>
    <property type="evidence" value="ECO:0007669"/>
    <property type="project" value="UniProtKB-UniRule"/>
</dbReference>